<keyword evidence="2" id="KW-1185">Reference proteome</keyword>
<accession>A0A183N975</accession>
<name>A0A183N975_9TREM</name>
<sequence length="96" mass="11115">MRICVSFKFFKVLISYWSKLTNAVRSAKPVSTLPQPTDVFVQPILRYSTHVFERCDSLRRPLGLAYERSFKLLHRKPKYCTIDRDGANANASIVCF</sequence>
<proteinExistence type="predicted"/>
<reference evidence="1 2" key="1">
    <citation type="submission" date="2018-11" db="EMBL/GenBank/DDBJ databases">
        <authorList>
            <consortium name="Pathogen Informatics"/>
        </authorList>
    </citation>
    <scope>NUCLEOTIDE SEQUENCE [LARGE SCALE GENOMIC DNA]</scope>
    <source>
        <strain evidence="1 2">Zambia</strain>
    </source>
</reference>
<dbReference type="EMBL" id="UZAI01020745">
    <property type="protein sequence ID" value="VDP52993.1"/>
    <property type="molecule type" value="Genomic_DNA"/>
</dbReference>
<protein>
    <submittedName>
        <fullName evidence="1">Uncharacterized protein</fullName>
    </submittedName>
</protein>
<dbReference type="AlphaFoldDB" id="A0A183N975"/>
<organism evidence="1 2">
    <name type="scientific">Schistosoma margrebowiei</name>
    <dbReference type="NCBI Taxonomy" id="48269"/>
    <lineage>
        <taxon>Eukaryota</taxon>
        <taxon>Metazoa</taxon>
        <taxon>Spiralia</taxon>
        <taxon>Lophotrochozoa</taxon>
        <taxon>Platyhelminthes</taxon>
        <taxon>Trematoda</taxon>
        <taxon>Digenea</taxon>
        <taxon>Strigeidida</taxon>
        <taxon>Schistosomatoidea</taxon>
        <taxon>Schistosomatidae</taxon>
        <taxon>Schistosoma</taxon>
    </lineage>
</organism>
<dbReference type="Proteomes" id="UP000277204">
    <property type="component" value="Unassembled WGS sequence"/>
</dbReference>
<evidence type="ECO:0000313" key="2">
    <source>
        <dbReference type="Proteomes" id="UP000277204"/>
    </source>
</evidence>
<evidence type="ECO:0000313" key="1">
    <source>
        <dbReference type="EMBL" id="VDP52993.1"/>
    </source>
</evidence>
<gene>
    <name evidence="1" type="ORF">SMRZ_LOCUS24850</name>
</gene>